<evidence type="ECO:0000256" key="3">
    <source>
        <dbReference type="ARBA" id="ARBA00023121"/>
    </source>
</evidence>
<evidence type="ECO:0000256" key="2">
    <source>
        <dbReference type="ARBA" id="ARBA00023034"/>
    </source>
</evidence>
<comment type="subcellular location">
    <subcellularLocation>
        <location evidence="1">Golgi apparatus membrane</location>
        <topology evidence="1">Peripheral membrane protein</topology>
        <orientation evidence="1">Cytoplasmic side</orientation>
    </subcellularLocation>
</comment>
<name>A0ABS5QK99_9PROT</name>
<comment type="caution">
    <text evidence="5">The sequence shown here is derived from an EMBL/GenBank/DDBJ whole genome shotgun (WGS) entry which is preliminary data.</text>
</comment>
<evidence type="ECO:0000256" key="4">
    <source>
        <dbReference type="ARBA" id="ARBA00023136"/>
    </source>
</evidence>
<proteinExistence type="predicted"/>
<dbReference type="InterPro" id="IPR038261">
    <property type="entry name" value="GPP34-like_sf"/>
</dbReference>
<keyword evidence="6" id="KW-1185">Reference proteome</keyword>
<dbReference type="Gene3D" id="1.10.3630.10">
    <property type="entry name" value="yeast vps74-n-term truncation variant domain like"/>
    <property type="match status" value="1"/>
</dbReference>
<keyword evidence="3" id="KW-0446">Lipid-binding</keyword>
<keyword evidence="2" id="KW-0333">Golgi apparatus</keyword>
<sequence>MKLTMPEEIMLLLLDDKTGRPVGRPAPAGDYALGSAILMQLSLDNRIDTDPERLMVTSHKPSGDPVLDEALAQIATSLGLRDSRHWIVELGRQGDHFRHMILDRLVAKGVLKKEEGRFLWVIPDRRYPKAAEGEADVMEVRARLRKVLLEDDIPEPHDSLMIGLARATGIIPLILTPEEQEAVGPRVDQVADLEELGRTLSAVTREVYAMMLAFAGSH</sequence>
<dbReference type="InterPro" id="IPR008628">
    <property type="entry name" value="GPP34-like"/>
</dbReference>
<evidence type="ECO:0000313" key="5">
    <source>
        <dbReference type="EMBL" id="MBS7812973.1"/>
    </source>
</evidence>
<reference evidence="5 6" key="1">
    <citation type="submission" date="2021-05" db="EMBL/GenBank/DDBJ databases">
        <title>Roseococcus sp. XZZS9, whole genome shotgun sequencing project.</title>
        <authorList>
            <person name="Zhao G."/>
            <person name="Shen L."/>
        </authorList>
    </citation>
    <scope>NUCLEOTIDE SEQUENCE [LARGE SCALE GENOMIC DNA]</scope>
    <source>
        <strain evidence="5 6">XZZS9</strain>
    </source>
</reference>
<dbReference type="Proteomes" id="UP000766336">
    <property type="component" value="Unassembled WGS sequence"/>
</dbReference>
<keyword evidence="4" id="KW-0472">Membrane</keyword>
<evidence type="ECO:0000313" key="6">
    <source>
        <dbReference type="Proteomes" id="UP000766336"/>
    </source>
</evidence>
<evidence type="ECO:0000256" key="1">
    <source>
        <dbReference type="ARBA" id="ARBA00004255"/>
    </source>
</evidence>
<dbReference type="RefSeq" id="WP_213671679.1">
    <property type="nucleotide sequence ID" value="NZ_JAHCDA010000004.1"/>
</dbReference>
<gene>
    <name evidence="5" type="ORF">KHU32_18640</name>
</gene>
<accession>A0ABS5QK99</accession>
<dbReference type="Pfam" id="PF05719">
    <property type="entry name" value="GPP34"/>
    <property type="match status" value="1"/>
</dbReference>
<protein>
    <submittedName>
        <fullName evidence="5">GPP34 family phosphoprotein</fullName>
    </submittedName>
</protein>
<dbReference type="EMBL" id="JAHCDA010000004">
    <property type="protein sequence ID" value="MBS7812973.1"/>
    <property type="molecule type" value="Genomic_DNA"/>
</dbReference>
<organism evidence="5 6">
    <name type="scientific">Roseococcus pinisoli</name>
    <dbReference type="NCBI Taxonomy" id="2835040"/>
    <lineage>
        <taxon>Bacteria</taxon>
        <taxon>Pseudomonadati</taxon>
        <taxon>Pseudomonadota</taxon>
        <taxon>Alphaproteobacteria</taxon>
        <taxon>Acetobacterales</taxon>
        <taxon>Roseomonadaceae</taxon>
        <taxon>Roseococcus</taxon>
    </lineage>
</organism>